<dbReference type="STRING" id="1432141.A0A015M1B5"/>
<sequence>MVNLFLHLGHDVNGMNSGRRTALYYAAKHHMLPIMVLLLEHGADPNILPAGRKAWKEFISDDDVLQLLTQAGYRERDPDREVARQIRLAFGSRDQQIPDPNHSVSFAKEDSTLSPKSGESSFLAPQDMSNLSSRALSSRESSLPNSSALLTQPMAAPTQQTKSQKKRKAGSLAQPGGLSKFWNKLTRNS</sequence>
<dbReference type="Proteomes" id="UP000022910">
    <property type="component" value="Unassembled WGS sequence"/>
</dbReference>
<evidence type="ECO:0000313" key="4">
    <source>
        <dbReference type="Proteomes" id="UP000022910"/>
    </source>
</evidence>
<feature type="compositionally biased region" description="Low complexity" evidence="2">
    <location>
        <begin position="129"/>
        <end position="149"/>
    </location>
</feature>
<keyword evidence="1" id="KW-0040">ANK repeat</keyword>
<organism evidence="3 4">
    <name type="scientific">Rhizophagus irregularis (strain DAOM 197198w)</name>
    <name type="common">Glomus intraradices</name>
    <dbReference type="NCBI Taxonomy" id="1432141"/>
    <lineage>
        <taxon>Eukaryota</taxon>
        <taxon>Fungi</taxon>
        <taxon>Fungi incertae sedis</taxon>
        <taxon>Mucoromycota</taxon>
        <taxon>Glomeromycotina</taxon>
        <taxon>Glomeromycetes</taxon>
        <taxon>Glomerales</taxon>
        <taxon>Glomeraceae</taxon>
        <taxon>Rhizophagus</taxon>
    </lineage>
</organism>
<feature type="region of interest" description="Disordered" evidence="2">
    <location>
        <begin position="91"/>
        <end position="189"/>
    </location>
</feature>
<comment type="caution">
    <text evidence="3">The sequence shown here is derived from an EMBL/GenBank/DDBJ whole genome shotgun (WGS) entry which is preliminary data.</text>
</comment>
<reference evidence="3 4" key="1">
    <citation type="submission" date="2014-02" db="EMBL/GenBank/DDBJ databases">
        <title>Single nucleus genome sequencing reveals high similarity among nuclei of an endomycorrhizal fungus.</title>
        <authorList>
            <person name="Lin K."/>
            <person name="Geurts R."/>
            <person name="Zhang Z."/>
            <person name="Limpens E."/>
            <person name="Saunders D.G."/>
            <person name="Mu D."/>
            <person name="Pang E."/>
            <person name="Cao H."/>
            <person name="Cha H."/>
            <person name="Lin T."/>
            <person name="Zhou Q."/>
            <person name="Shang Y."/>
            <person name="Li Y."/>
            <person name="Ivanov S."/>
            <person name="Sharma T."/>
            <person name="Velzen R.V."/>
            <person name="Ruijter N.D."/>
            <person name="Aanen D.K."/>
            <person name="Win J."/>
            <person name="Kamoun S."/>
            <person name="Bisseling T."/>
            <person name="Huang S."/>
        </authorList>
    </citation>
    <scope>NUCLEOTIDE SEQUENCE [LARGE SCALE GENOMIC DNA]</scope>
    <source>
        <strain evidence="4">DAOM197198w</strain>
    </source>
</reference>
<dbReference type="PROSITE" id="PS50297">
    <property type="entry name" value="ANK_REP_REGION"/>
    <property type="match status" value="1"/>
</dbReference>
<dbReference type="PROSITE" id="PS50088">
    <property type="entry name" value="ANK_REPEAT"/>
    <property type="match status" value="1"/>
</dbReference>
<gene>
    <name evidence="3" type="ORF">RirG_012190</name>
</gene>
<dbReference type="InterPro" id="IPR002110">
    <property type="entry name" value="Ankyrin_rpt"/>
</dbReference>
<keyword evidence="4" id="KW-1185">Reference proteome</keyword>
<dbReference type="Gene3D" id="1.25.40.20">
    <property type="entry name" value="Ankyrin repeat-containing domain"/>
    <property type="match status" value="1"/>
</dbReference>
<dbReference type="Pfam" id="PF00023">
    <property type="entry name" value="Ank"/>
    <property type="match status" value="1"/>
</dbReference>
<accession>A0A015M1B5</accession>
<dbReference type="SMART" id="SM00248">
    <property type="entry name" value="ANK"/>
    <property type="match status" value="1"/>
</dbReference>
<feature type="repeat" description="ANK" evidence="1">
    <location>
        <begin position="18"/>
        <end position="50"/>
    </location>
</feature>
<evidence type="ECO:0000256" key="2">
    <source>
        <dbReference type="SAM" id="MobiDB-lite"/>
    </source>
</evidence>
<proteinExistence type="predicted"/>
<dbReference type="SUPFAM" id="SSF48403">
    <property type="entry name" value="Ankyrin repeat"/>
    <property type="match status" value="1"/>
</dbReference>
<evidence type="ECO:0000256" key="1">
    <source>
        <dbReference type="PROSITE-ProRule" id="PRU00023"/>
    </source>
</evidence>
<evidence type="ECO:0000313" key="3">
    <source>
        <dbReference type="EMBL" id="EXX78766.1"/>
    </source>
</evidence>
<dbReference type="InterPro" id="IPR036770">
    <property type="entry name" value="Ankyrin_rpt-contain_sf"/>
</dbReference>
<protein>
    <submittedName>
        <fullName evidence="3">Uncharacterized protein</fullName>
    </submittedName>
</protein>
<name>A0A015M1B5_RHIIW</name>
<dbReference type="EMBL" id="JEMT01008444">
    <property type="protein sequence ID" value="EXX78766.1"/>
    <property type="molecule type" value="Genomic_DNA"/>
</dbReference>
<dbReference type="HOGENOM" id="CLU_1435147_0_0_1"/>
<dbReference type="AlphaFoldDB" id="A0A015M1B5"/>